<evidence type="ECO:0000313" key="2">
    <source>
        <dbReference type="Proteomes" id="UP001589766"/>
    </source>
</evidence>
<dbReference type="Proteomes" id="UP001589766">
    <property type="component" value="Unassembled WGS sequence"/>
</dbReference>
<gene>
    <name evidence="1" type="ORF">ACFFIO_08000</name>
</gene>
<organism evidence="1 2">
    <name type="scientific">Citricoccus parietis</name>
    <dbReference type="NCBI Taxonomy" id="592307"/>
    <lineage>
        <taxon>Bacteria</taxon>
        <taxon>Bacillati</taxon>
        <taxon>Actinomycetota</taxon>
        <taxon>Actinomycetes</taxon>
        <taxon>Micrococcales</taxon>
        <taxon>Micrococcaceae</taxon>
        <taxon>Citricoccus</taxon>
    </lineage>
</organism>
<dbReference type="EMBL" id="JBHLWH010000021">
    <property type="protein sequence ID" value="MFC0248442.1"/>
    <property type="molecule type" value="Genomic_DNA"/>
</dbReference>
<evidence type="ECO:0000313" key="1">
    <source>
        <dbReference type="EMBL" id="MFC0248442.1"/>
    </source>
</evidence>
<keyword evidence="2" id="KW-1185">Reference proteome</keyword>
<proteinExistence type="predicted"/>
<sequence length="347" mass="38640">MNSYEQNGIGDFVRDLRHSYDQLPETDDWLTESLRGSMSSLLDHATDEWLVERKGLRVHFEHGAIKGHTGPASAILKGLTALNDAVVHLVNSSLEKPYKDITDPIRERFGMLLIPASAGSVVVELVCQPSGDIDQRPHRQGKVIEGQSVHPIVDEVQSPAETAVDRILDVVSKAVNIPIEHQRELEEALLALPRNSVSAINRFVSQCDELQATVEVSDRTPQTPPVTVLPTDARHLKHVIKYLGLDEQEADFDGEWLTYSDVRTNFDLRLKDGTLISGRVPKNLLDDSYAALKKYVRVTLDARQKGGEDGPTRYTLKSISVLANAIPEDFYEKDEATDDETSPESDR</sequence>
<protein>
    <submittedName>
        <fullName evidence="1">Uncharacterized protein</fullName>
    </submittedName>
</protein>
<comment type="caution">
    <text evidence="1">The sequence shown here is derived from an EMBL/GenBank/DDBJ whole genome shotgun (WGS) entry which is preliminary data.</text>
</comment>
<accession>A0ABV6F4J9</accession>
<name>A0ABV6F4J9_9MICC</name>
<reference evidence="1 2" key="1">
    <citation type="submission" date="2024-09" db="EMBL/GenBank/DDBJ databases">
        <authorList>
            <person name="Sun Q."/>
            <person name="Mori K."/>
        </authorList>
    </citation>
    <scope>NUCLEOTIDE SEQUENCE [LARGE SCALE GENOMIC DNA]</scope>
    <source>
        <strain evidence="1 2">CCM 7609</strain>
    </source>
</reference>
<dbReference type="RefSeq" id="WP_378041058.1">
    <property type="nucleotide sequence ID" value="NZ_JBHLWH010000021.1"/>
</dbReference>